<dbReference type="EMBL" id="PGUY01000031">
    <property type="protein sequence ID" value="PLT29981.1"/>
    <property type="molecule type" value="Genomic_DNA"/>
</dbReference>
<evidence type="ECO:0000313" key="2">
    <source>
        <dbReference type="Proteomes" id="UP000234748"/>
    </source>
</evidence>
<dbReference type="Proteomes" id="UP000234748">
    <property type="component" value="Unassembled WGS sequence"/>
</dbReference>
<keyword evidence="2" id="KW-1185">Reference proteome</keyword>
<dbReference type="AlphaFoldDB" id="A0A2N5M6K1"/>
<dbReference type="OrthoDB" id="9792998at2"/>
<gene>
    <name evidence="1" type="ORF">CUU66_10235</name>
</gene>
<proteinExistence type="predicted"/>
<comment type="caution">
    <text evidence="1">The sequence shown here is derived from an EMBL/GenBank/DDBJ whole genome shotgun (WGS) entry which is preliminary data.</text>
</comment>
<evidence type="ECO:0000313" key="1">
    <source>
        <dbReference type="EMBL" id="PLT29981.1"/>
    </source>
</evidence>
<accession>A0A2N5M6K1</accession>
<protein>
    <submittedName>
        <fullName evidence="1">Uncharacterized protein</fullName>
    </submittedName>
</protein>
<organism evidence="1 2">
    <name type="scientific">Peribacillus deserti</name>
    <dbReference type="NCBI Taxonomy" id="673318"/>
    <lineage>
        <taxon>Bacteria</taxon>
        <taxon>Bacillati</taxon>
        <taxon>Bacillota</taxon>
        <taxon>Bacilli</taxon>
        <taxon>Bacillales</taxon>
        <taxon>Bacillaceae</taxon>
        <taxon>Peribacillus</taxon>
    </lineage>
</organism>
<name>A0A2N5M6K1_9BACI</name>
<sequence>MNTHRFNAVAFTWLYTGLGQFYNGNYFKGLFLFFINSLNNHFGHLNSLLLHSFLKGDFITARNFLDYQWILNYPSFFAFAQ</sequence>
<reference evidence="1 2" key="1">
    <citation type="submission" date="2017-11" db="EMBL/GenBank/DDBJ databases">
        <title>Comparitive Functional Genomics of Dry Heat Resistant strains isolated from the Viking Spacecraft.</title>
        <authorList>
            <person name="Seuylemezian A."/>
            <person name="Cooper K."/>
            <person name="Vaishampayan P."/>
        </authorList>
    </citation>
    <scope>NUCLEOTIDE SEQUENCE [LARGE SCALE GENOMIC DNA]</scope>
    <source>
        <strain evidence="1 2">V1-29</strain>
    </source>
</reference>